<comment type="caution">
    <text evidence="2">The sequence shown here is derived from an EMBL/GenBank/DDBJ whole genome shotgun (WGS) entry which is preliminary data.</text>
</comment>
<dbReference type="EMBL" id="JXTC01000094">
    <property type="protein sequence ID" value="PON89385.1"/>
    <property type="molecule type" value="Genomic_DNA"/>
</dbReference>
<evidence type="ECO:0000313" key="2">
    <source>
        <dbReference type="EMBL" id="PON89385.1"/>
    </source>
</evidence>
<dbReference type="InParanoid" id="A0A2P5EV52"/>
<dbReference type="PANTHER" id="PTHR35288">
    <property type="entry name" value="TAIL FIBER"/>
    <property type="match status" value="1"/>
</dbReference>
<gene>
    <name evidence="2" type="ORF">TorRG33x02_147360</name>
</gene>
<evidence type="ECO:0000313" key="3">
    <source>
        <dbReference type="Proteomes" id="UP000237000"/>
    </source>
</evidence>
<keyword evidence="1" id="KW-0472">Membrane</keyword>
<keyword evidence="3" id="KW-1185">Reference proteome</keyword>
<protein>
    <submittedName>
        <fullName evidence="2">Tail fiber</fullName>
    </submittedName>
</protein>
<feature type="transmembrane region" description="Helical" evidence="1">
    <location>
        <begin position="161"/>
        <end position="178"/>
    </location>
</feature>
<feature type="transmembrane region" description="Helical" evidence="1">
    <location>
        <begin position="108"/>
        <end position="126"/>
    </location>
</feature>
<keyword evidence="1" id="KW-1133">Transmembrane helix</keyword>
<keyword evidence="1" id="KW-0812">Transmembrane</keyword>
<accession>A0A2P5EV52</accession>
<feature type="transmembrane region" description="Helical" evidence="1">
    <location>
        <begin position="7"/>
        <end position="27"/>
    </location>
</feature>
<dbReference type="PANTHER" id="PTHR35288:SF2">
    <property type="entry name" value="TRANSMEMBRANE PROTEIN"/>
    <property type="match status" value="1"/>
</dbReference>
<evidence type="ECO:0000256" key="1">
    <source>
        <dbReference type="SAM" id="Phobius"/>
    </source>
</evidence>
<dbReference type="Proteomes" id="UP000237000">
    <property type="component" value="Unassembled WGS sequence"/>
</dbReference>
<organism evidence="2 3">
    <name type="scientific">Trema orientale</name>
    <name type="common">Charcoal tree</name>
    <name type="synonym">Celtis orientalis</name>
    <dbReference type="NCBI Taxonomy" id="63057"/>
    <lineage>
        <taxon>Eukaryota</taxon>
        <taxon>Viridiplantae</taxon>
        <taxon>Streptophyta</taxon>
        <taxon>Embryophyta</taxon>
        <taxon>Tracheophyta</taxon>
        <taxon>Spermatophyta</taxon>
        <taxon>Magnoliopsida</taxon>
        <taxon>eudicotyledons</taxon>
        <taxon>Gunneridae</taxon>
        <taxon>Pentapetalae</taxon>
        <taxon>rosids</taxon>
        <taxon>fabids</taxon>
        <taxon>Rosales</taxon>
        <taxon>Cannabaceae</taxon>
        <taxon>Trema</taxon>
    </lineage>
</organism>
<name>A0A2P5EV52_TREOI</name>
<dbReference type="STRING" id="63057.A0A2P5EV52"/>
<dbReference type="AlphaFoldDB" id="A0A2P5EV52"/>
<proteinExistence type="predicted"/>
<dbReference type="OrthoDB" id="2016444at2759"/>
<sequence length="200" mass="22016">MGSSKKWANTISTVASSIYFLVIILQIPLFRVPCRAGICRTPLEVTSSHLIATELFPPIAVKALLYPGAIANAFFNDNAIPTYNDFRNSLKFAPLNSAPVTFDDLQRLEVLAGSYLSVIGAFVGLVKPGRMSLFGTLLVMWGLAREVILRKSAHVYSGKAIYIHPAMSIALVSAFLSIRKDVRKIFRSRKSQPVMKSKLV</sequence>
<reference evidence="3" key="1">
    <citation type="submission" date="2016-06" db="EMBL/GenBank/DDBJ databases">
        <title>Parallel loss of symbiosis genes in relatives of nitrogen-fixing non-legume Parasponia.</title>
        <authorList>
            <person name="Van Velzen R."/>
            <person name="Holmer R."/>
            <person name="Bu F."/>
            <person name="Rutten L."/>
            <person name="Van Zeijl A."/>
            <person name="Liu W."/>
            <person name="Santuari L."/>
            <person name="Cao Q."/>
            <person name="Sharma T."/>
            <person name="Shen D."/>
            <person name="Roswanjaya Y."/>
            <person name="Wardhani T."/>
            <person name="Kalhor M.S."/>
            <person name="Jansen J."/>
            <person name="Van den Hoogen J."/>
            <person name="Gungor B."/>
            <person name="Hartog M."/>
            <person name="Hontelez J."/>
            <person name="Verver J."/>
            <person name="Yang W.-C."/>
            <person name="Schijlen E."/>
            <person name="Repin R."/>
            <person name="Schilthuizen M."/>
            <person name="Schranz E."/>
            <person name="Heidstra R."/>
            <person name="Miyata K."/>
            <person name="Fedorova E."/>
            <person name="Kohlen W."/>
            <person name="Bisseling T."/>
            <person name="Smit S."/>
            <person name="Geurts R."/>
        </authorList>
    </citation>
    <scope>NUCLEOTIDE SEQUENCE [LARGE SCALE GENOMIC DNA]</scope>
    <source>
        <strain evidence="3">cv. RG33-2</strain>
    </source>
</reference>